<keyword evidence="2" id="KW-1185">Reference proteome</keyword>
<dbReference type="AlphaFoldDB" id="A0A3D8VHH2"/>
<dbReference type="EMBL" id="QTJR01000002">
    <property type="protein sequence ID" value="RDY68852.1"/>
    <property type="molecule type" value="Genomic_DNA"/>
</dbReference>
<gene>
    <name evidence="1" type="ORF">DX912_05005</name>
</gene>
<proteinExistence type="predicted"/>
<sequence>MWFALAPLHAAGPALPVPVIWDSPACAHERIAAVEIDLGERPSEITRDDKVPTVDYGRAMRRLAEAAAAQGGNAVVLRQHQGVYFTLNGKRSRAPVYVKLRGAAIRLPDEASQCTLRPVDVADLEALSRNGKPQNVSSREAYGEN</sequence>
<accession>A0A3D8VHH2</accession>
<reference evidence="1 2" key="1">
    <citation type="submission" date="2018-08" db="EMBL/GenBank/DDBJ databases">
        <title>Lysobacter soli KCTC 22011, whole genome shotgun sequence.</title>
        <authorList>
            <person name="Zhang X."/>
            <person name="Feng G."/>
            <person name="Zhu H."/>
        </authorList>
    </citation>
    <scope>NUCLEOTIDE SEQUENCE [LARGE SCALE GENOMIC DNA]</scope>
    <source>
        <strain evidence="1 2">KCTC 22011</strain>
    </source>
</reference>
<evidence type="ECO:0000313" key="1">
    <source>
        <dbReference type="EMBL" id="RDY68852.1"/>
    </source>
</evidence>
<protein>
    <submittedName>
        <fullName evidence="1">Uncharacterized protein</fullName>
    </submittedName>
</protein>
<evidence type="ECO:0000313" key="2">
    <source>
        <dbReference type="Proteomes" id="UP000256829"/>
    </source>
</evidence>
<dbReference type="Proteomes" id="UP000256829">
    <property type="component" value="Unassembled WGS sequence"/>
</dbReference>
<comment type="caution">
    <text evidence="1">The sequence shown here is derived from an EMBL/GenBank/DDBJ whole genome shotgun (WGS) entry which is preliminary data.</text>
</comment>
<organism evidence="1 2">
    <name type="scientific">Lysobacter soli</name>
    <dbReference type="NCBI Taxonomy" id="453783"/>
    <lineage>
        <taxon>Bacteria</taxon>
        <taxon>Pseudomonadati</taxon>
        <taxon>Pseudomonadota</taxon>
        <taxon>Gammaproteobacteria</taxon>
        <taxon>Lysobacterales</taxon>
        <taxon>Lysobacteraceae</taxon>
        <taxon>Lysobacter</taxon>
    </lineage>
</organism>
<name>A0A3D8VHH2_9GAMM</name>